<keyword evidence="6" id="KW-1185">Reference proteome</keyword>
<dbReference type="PANTHER" id="PTHR34069">
    <property type="entry name" value="3-OXOACYL-[ACYL-CARRIER-PROTEIN] SYNTHASE 3"/>
    <property type="match status" value="1"/>
</dbReference>
<dbReference type="GO" id="GO:0006633">
    <property type="term" value="P:fatty acid biosynthetic process"/>
    <property type="evidence" value="ECO:0007669"/>
    <property type="project" value="InterPro"/>
</dbReference>
<dbReference type="Pfam" id="PF08541">
    <property type="entry name" value="ACP_syn_III_C"/>
    <property type="match status" value="1"/>
</dbReference>
<evidence type="ECO:0000256" key="1">
    <source>
        <dbReference type="ARBA" id="ARBA00022679"/>
    </source>
</evidence>
<dbReference type="GO" id="GO:0044550">
    <property type="term" value="P:secondary metabolite biosynthetic process"/>
    <property type="evidence" value="ECO:0007669"/>
    <property type="project" value="TreeGrafter"/>
</dbReference>
<dbReference type="Proteomes" id="UP000287177">
    <property type="component" value="Unassembled WGS sequence"/>
</dbReference>
<dbReference type="InterPro" id="IPR016039">
    <property type="entry name" value="Thiolase-like"/>
</dbReference>
<evidence type="ECO:0000259" key="4">
    <source>
        <dbReference type="Pfam" id="PF08545"/>
    </source>
</evidence>
<evidence type="ECO:0000259" key="3">
    <source>
        <dbReference type="Pfam" id="PF08541"/>
    </source>
</evidence>
<feature type="domain" description="Beta-ketoacyl-[acyl-carrier-protein] synthase III C-terminal" evidence="3">
    <location>
        <begin position="275"/>
        <end position="368"/>
    </location>
</feature>
<evidence type="ECO:0000313" key="5">
    <source>
        <dbReference type="EMBL" id="RWA15261.1"/>
    </source>
</evidence>
<comment type="caution">
    <text evidence="5">The sequence shown here is derived from an EMBL/GenBank/DDBJ whole genome shotgun (WGS) entry which is preliminary data.</text>
</comment>
<sequence length="381" mass="40832">MRLAVSPGVFDPEPVRTHWLMVEATRQDDTTPFRTRLAGAGRHLPPTRLTTDELMATARHHPHIDLERLTGIHERRVSVGDEDSISLATSAAVNCLDKARRDPASIDVVINCSITKFRGGLTQWLEPTSSGAVARAIGADVAMTFDINNACAGMLTGVTVANNWIRRGAVERALVVSGEYISQLGRNAARHIHNFMSKELASLTLGDAGAALLLERATGDSGGISLAGFTTVADYSRLCLGYPKGGDPGARMFTDARGIHRAAMSNTPPLLHEVLEIAGISMHDIDHVITHQTSARAIRKGMAEVTMAFGEGPRHDAVITVDRYGNTASTTHTVALIEELEAGHIRPGETIALIALASGLEIGVVLLTLDETLVSRYGHDH</sequence>
<feature type="domain" description="Beta-ketoacyl-[acyl-carrier-protein] synthase III N-terminal" evidence="4">
    <location>
        <begin position="145"/>
        <end position="223"/>
    </location>
</feature>
<keyword evidence="1" id="KW-0808">Transferase</keyword>
<gene>
    <name evidence="5" type="ORF">MELE44368_09605</name>
</gene>
<dbReference type="GO" id="GO:0004315">
    <property type="term" value="F:3-oxoacyl-[acyl-carrier-protein] synthase activity"/>
    <property type="evidence" value="ECO:0007669"/>
    <property type="project" value="InterPro"/>
</dbReference>
<organism evidence="5 6">
    <name type="scientific">Mycolicibacterium elephantis DSM 44368</name>
    <dbReference type="NCBI Taxonomy" id="1335622"/>
    <lineage>
        <taxon>Bacteria</taxon>
        <taxon>Bacillati</taxon>
        <taxon>Actinomycetota</taxon>
        <taxon>Actinomycetes</taxon>
        <taxon>Mycobacteriales</taxon>
        <taxon>Mycobacteriaceae</taxon>
        <taxon>Mycolicibacterium</taxon>
    </lineage>
</organism>
<dbReference type="AlphaFoldDB" id="A0A439DL59"/>
<accession>A0A439DL59</accession>
<evidence type="ECO:0000313" key="6">
    <source>
        <dbReference type="Proteomes" id="UP000287177"/>
    </source>
</evidence>
<dbReference type="InterPro" id="IPR013751">
    <property type="entry name" value="ACP_syn_III_N"/>
</dbReference>
<name>A0A439DL59_9MYCO</name>
<proteinExistence type="predicted"/>
<dbReference type="Pfam" id="PF08545">
    <property type="entry name" value="ACP_syn_III"/>
    <property type="match status" value="1"/>
</dbReference>
<keyword evidence="2" id="KW-0012">Acyltransferase</keyword>
<dbReference type="PANTHER" id="PTHR34069:SF3">
    <property type="entry name" value="ACYL-COA:ACYL-COA ALKYLTRANSFERASE"/>
    <property type="match status" value="1"/>
</dbReference>
<dbReference type="Gene3D" id="3.40.47.10">
    <property type="match status" value="2"/>
</dbReference>
<evidence type="ECO:0000256" key="2">
    <source>
        <dbReference type="ARBA" id="ARBA00023315"/>
    </source>
</evidence>
<reference evidence="5 6" key="1">
    <citation type="submission" date="2013-06" db="EMBL/GenBank/DDBJ databases">
        <title>The draft sequence of the Mycobacterium elephantis genome.</title>
        <authorList>
            <person name="Pettersson F.B."/>
            <person name="Das S."/>
            <person name="Dasgupta S."/>
            <person name="Bhattacharya A."/>
            <person name="Kirsebom L.A."/>
        </authorList>
    </citation>
    <scope>NUCLEOTIDE SEQUENCE [LARGE SCALE GENOMIC DNA]</scope>
    <source>
        <strain evidence="5 6">DSM 44368</strain>
    </source>
</reference>
<protein>
    <submittedName>
        <fullName evidence="5">3-oxoacyl-ACP synthase</fullName>
    </submittedName>
</protein>
<dbReference type="EMBL" id="ATDN01000089">
    <property type="protein sequence ID" value="RWA15261.1"/>
    <property type="molecule type" value="Genomic_DNA"/>
</dbReference>
<dbReference type="SUPFAM" id="SSF53901">
    <property type="entry name" value="Thiolase-like"/>
    <property type="match status" value="1"/>
</dbReference>
<dbReference type="InterPro" id="IPR013747">
    <property type="entry name" value="ACP_syn_III_C"/>
</dbReference>